<name>A0ABQ1SD14_9FLAO</name>
<evidence type="ECO:0000259" key="1">
    <source>
        <dbReference type="PROSITE" id="PS51192"/>
    </source>
</evidence>
<keyword evidence="3" id="KW-0547">Nucleotide-binding</keyword>
<sequence>MPEEIEEKELYDYQERDLQKIFDHIENCPDNYNLLYQLPTGGGKTVVFSEIVRRYIEKTGKKVLVLTHRIELCKQTSKMLKGFGVRNKIINSKVKELSDDNNYMCFVAMVETLNNRLNEEKLSVDNIGLTIIDEAHYNSFTKLFKYVEDSFVLGVTATPLSSNIKLPMNKNYDKLIVGDSIPSLIEKGFLAKANMYTYDVGLSQLQVGINGDYTVKSSEDLYTNMSMQSKLMQAYEERCKGEKTLIFNNGINTSWYVYQTFKEAGYDVKHLDNTHSKKERSAILKWFNEKPDAILTSVSILTTGFDEPTVKNIILNRATKSLTLYFQMIGRGSRKLKNKDTFNVIDLGNNLARFGPWDANVDWQLIFKNPDYFLDNMISDEEIESQFRYTMPEEVRELFKNTEDISFDIKKRYNETVNNGEKSKLVLEESVEQHAQMCVENSEDVFDARILSRELKEDIQDRISQYSRCIINNTKNYRDWLFEDYNRKLRSKINELFR</sequence>
<evidence type="ECO:0000313" key="3">
    <source>
        <dbReference type="EMBL" id="GGE29754.1"/>
    </source>
</evidence>
<dbReference type="Gene3D" id="3.40.50.300">
    <property type="entry name" value="P-loop containing nucleotide triphosphate hydrolases"/>
    <property type="match status" value="2"/>
</dbReference>
<dbReference type="InterPro" id="IPR006935">
    <property type="entry name" value="Helicase/UvrB_N"/>
</dbReference>
<dbReference type="SMART" id="SM00487">
    <property type="entry name" value="DEXDc"/>
    <property type="match status" value="1"/>
</dbReference>
<dbReference type="InterPro" id="IPR014001">
    <property type="entry name" value="Helicase_ATP-bd"/>
</dbReference>
<keyword evidence="3" id="KW-0347">Helicase</keyword>
<dbReference type="EMBL" id="BMGM01000003">
    <property type="protein sequence ID" value="GGE29754.1"/>
    <property type="molecule type" value="Genomic_DNA"/>
</dbReference>
<feature type="domain" description="Helicase ATP-binding" evidence="1">
    <location>
        <begin position="25"/>
        <end position="177"/>
    </location>
</feature>
<gene>
    <name evidence="3" type="ORF">GCM10010832_07820</name>
</gene>
<keyword evidence="4" id="KW-1185">Reference proteome</keyword>
<dbReference type="InterPro" id="IPR001650">
    <property type="entry name" value="Helicase_C-like"/>
</dbReference>
<dbReference type="RefSeq" id="WP_188457792.1">
    <property type="nucleotide sequence ID" value="NZ_BMGM01000003.1"/>
</dbReference>
<evidence type="ECO:0000259" key="2">
    <source>
        <dbReference type="PROSITE" id="PS51194"/>
    </source>
</evidence>
<dbReference type="GO" id="GO:0004386">
    <property type="term" value="F:helicase activity"/>
    <property type="evidence" value="ECO:0007669"/>
    <property type="project" value="UniProtKB-KW"/>
</dbReference>
<organism evidence="3 4">
    <name type="scientific">Psychroflexus planctonicus</name>
    <dbReference type="NCBI Taxonomy" id="1526575"/>
    <lineage>
        <taxon>Bacteria</taxon>
        <taxon>Pseudomonadati</taxon>
        <taxon>Bacteroidota</taxon>
        <taxon>Flavobacteriia</taxon>
        <taxon>Flavobacteriales</taxon>
        <taxon>Flavobacteriaceae</taxon>
        <taxon>Psychroflexus</taxon>
    </lineage>
</organism>
<keyword evidence="3" id="KW-0067">ATP-binding</keyword>
<dbReference type="PROSITE" id="PS51192">
    <property type="entry name" value="HELICASE_ATP_BIND_1"/>
    <property type="match status" value="1"/>
</dbReference>
<dbReference type="InterPro" id="IPR027417">
    <property type="entry name" value="P-loop_NTPase"/>
</dbReference>
<reference evidence="4" key="1">
    <citation type="journal article" date="2019" name="Int. J. Syst. Evol. Microbiol.">
        <title>The Global Catalogue of Microorganisms (GCM) 10K type strain sequencing project: providing services to taxonomists for standard genome sequencing and annotation.</title>
        <authorList>
            <consortium name="The Broad Institute Genomics Platform"/>
            <consortium name="The Broad Institute Genome Sequencing Center for Infectious Disease"/>
            <person name="Wu L."/>
            <person name="Ma J."/>
        </authorList>
    </citation>
    <scope>NUCLEOTIDE SEQUENCE [LARGE SCALE GENOMIC DNA]</scope>
    <source>
        <strain evidence="4">CGMCC 1.12931</strain>
    </source>
</reference>
<dbReference type="SMART" id="SM00490">
    <property type="entry name" value="HELICc"/>
    <property type="match status" value="1"/>
</dbReference>
<proteinExistence type="predicted"/>
<dbReference type="Proteomes" id="UP000599179">
    <property type="component" value="Unassembled WGS sequence"/>
</dbReference>
<keyword evidence="3" id="KW-0378">Hydrolase</keyword>
<feature type="domain" description="Helicase C-terminal" evidence="2">
    <location>
        <begin position="230"/>
        <end position="399"/>
    </location>
</feature>
<dbReference type="SUPFAM" id="SSF52540">
    <property type="entry name" value="P-loop containing nucleoside triphosphate hydrolases"/>
    <property type="match status" value="1"/>
</dbReference>
<evidence type="ECO:0000313" key="4">
    <source>
        <dbReference type="Proteomes" id="UP000599179"/>
    </source>
</evidence>
<dbReference type="PROSITE" id="PS51194">
    <property type="entry name" value="HELICASE_CTER"/>
    <property type="match status" value="1"/>
</dbReference>
<protein>
    <submittedName>
        <fullName evidence="3">DEAD/DEAH box helicase</fullName>
    </submittedName>
</protein>
<dbReference type="InterPro" id="IPR050742">
    <property type="entry name" value="Helicase_Restrict-Modif_Enz"/>
</dbReference>
<accession>A0ABQ1SD14</accession>
<dbReference type="PANTHER" id="PTHR47396">
    <property type="entry name" value="TYPE I RESTRICTION ENZYME ECOKI R PROTEIN"/>
    <property type="match status" value="1"/>
</dbReference>
<dbReference type="PANTHER" id="PTHR47396:SF1">
    <property type="entry name" value="ATP-DEPENDENT HELICASE IRC3-RELATED"/>
    <property type="match status" value="1"/>
</dbReference>
<comment type="caution">
    <text evidence="3">The sequence shown here is derived from an EMBL/GenBank/DDBJ whole genome shotgun (WGS) entry which is preliminary data.</text>
</comment>
<dbReference type="CDD" id="cd18799">
    <property type="entry name" value="SF2_C_EcoAI-like"/>
    <property type="match status" value="1"/>
</dbReference>
<dbReference type="Pfam" id="PF00271">
    <property type="entry name" value="Helicase_C"/>
    <property type="match status" value="1"/>
</dbReference>
<dbReference type="Pfam" id="PF04851">
    <property type="entry name" value="ResIII"/>
    <property type="match status" value="1"/>
</dbReference>